<protein>
    <submittedName>
        <fullName evidence="1">NAD(P)-binding protein</fullName>
    </submittedName>
</protein>
<keyword evidence="2" id="KW-1185">Reference proteome</keyword>
<dbReference type="PANTHER" id="PTHR42808:SF3">
    <property type="entry name" value="HYDROXYSTEROID DEHYDROGENASE-LIKE PROTEIN 2"/>
    <property type="match status" value="1"/>
</dbReference>
<dbReference type="Pfam" id="PF00106">
    <property type="entry name" value="adh_short"/>
    <property type="match status" value="1"/>
</dbReference>
<gene>
    <name evidence="1" type="ORF">M427DRAFT_57096</name>
</gene>
<accession>A0A139AE55</accession>
<dbReference type="OrthoDB" id="5327538at2759"/>
<proteinExistence type="predicted"/>
<sequence length="277" mass="29997">MKGGIFGLATAIRFAREGCNVVITGKTQANHPKLPGTIYSAAQDCLDNGASGAMAVPCDIRDEKQVIAAVAKAVETFGGIDILLNNASAIRLTPTTETDSKMFDLMNQINLRGTCHVVNMCPPISLNPQAIGGRTAYTMAKYGMSLQVLGHSEELREHGVAVNGIWPLYPIWTAAVKNRLSGMAAICMKPDIHADAIYVIVNQPSTEYTGNLTIDSWVLESQAIKDLSTHKVDPTRPDNEFVGSMLYLEKSHTIQPPKKKVLSKPSGDLLERSKSFL</sequence>
<dbReference type="Proteomes" id="UP000070544">
    <property type="component" value="Unassembled WGS sequence"/>
</dbReference>
<dbReference type="InterPro" id="IPR051935">
    <property type="entry name" value="HSDL2"/>
</dbReference>
<evidence type="ECO:0000313" key="2">
    <source>
        <dbReference type="Proteomes" id="UP000070544"/>
    </source>
</evidence>
<dbReference type="PANTHER" id="PTHR42808">
    <property type="entry name" value="HYDROXYSTEROID DEHYDROGENASE-LIKE PROTEIN 2"/>
    <property type="match status" value="1"/>
</dbReference>
<dbReference type="InterPro" id="IPR036291">
    <property type="entry name" value="NAD(P)-bd_dom_sf"/>
</dbReference>
<dbReference type="EMBL" id="KQ965765">
    <property type="protein sequence ID" value="KXS14949.1"/>
    <property type="molecule type" value="Genomic_DNA"/>
</dbReference>
<dbReference type="InterPro" id="IPR002347">
    <property type="entry name" value="SDR_fam"/>
</dbReference>
<reference evidence="1 2" key="1">
    <citation type="journal article" date="2015" name="Genome Biol. Evol.">
        <title>Phylogenomic analyses indicate that early fungi evolved digesting cell walls of algal ancestors of land plants.</title>
        <authorList>
            <person name="Chang Y."/>
            <person name="Wang S."/>
            <person name="Sekimoto S."/>
            <person name="Aerts A.L."/>
            <person name="Choi C."/>
            <person name="Clum A."/>
            <person name="LaButti K.M."/>
            <person name="Lindquist E.A."/>
            <person name="Yee Ngan C."/>
            <person name="Ohm R.A."/>
            <person name="Salamov A.A."/>
            <person name="Grigoriev I.V."/>
            <person name="Spatafora J.W."/>
            <person name="Berbee M.L."/>
        </authorList>
    </citation>
    <scope>NUCLEOTIDE SEQUENCE [LARGE SCALE GENOMIC DNA]</scope>
    <source>
        <strain evidence="1 2">JEL478</strain>
    </source>
</reference>
<evidence type="ECO:0000313" key="1">
    <source>
        <dbReference type="EMBL" id="KXS14949.1"/>
    </source>
</evidence>
<dbReference type="STRING" id="1344416.A0A139AE55"/>
<organism evidence="1 2">
    <name type="scientific">Gonapodya prolifera (strain JEL478)</name>
    <name type="common">Monoblepharis prolifera</name>
    <dbReference type="NCBI Taxonomy" id="1344416"/>
    <lineage>
        <taxon>Eukaryota</taxon>
        <taxon>Fungi</taxon>
        <taxon>Fungi incertae sedis</taxon>
        <taxon>Chytridiomycota</taxon>
        <taxon>Chytridiomycota incertae sedis</taxon>
        <taxon>Monoblepharidomycetes</taxon>
        <taxon>Monoblepharidales</taxon>
        <taxon>Gonapodyaceae</taxon>
        <taxon>Gonapodya</taxon>
    </lineage>
</organism>
<dbReference type="NCBIfam" id="NF006133">
    <property type="entry name" value="PRK08278.1"/>
    <property type="match status" value="1"/>
</dbReference>
<dbReference type="SUPFAM" id="SSF51735">
    <property type="entry name" value="NAD(P)-binding Rossmann-fold domains"/>
    <property type="match status" value="1"/>
</dbReference>
<dbReference type="AlphaFoldDB" id="A0A139AE55"/>
<name>A0A139AE55_GONPJ</name>
<dbReference type="OMA" id="FGPHVGY"/>
<dbReference type="Gene3D" id="3.40.50.720">
    <property type="entry name" value="NAD(P)-binding Rossmann-like Domain"/>
    <property type="match status" value="1"/>
</dbReference>